<dbReference type="Pfam" id="PF06985">
    <property type="entry name" value="HET"/>
    <property type="match status" value="1"/>
</dbReference>
<comment type="caution">
    <text evidence="2">The sequence shown here is derived from an EMBL/GenBank/DDBJ whole genome shotgun (WGS) entry which is preliminary data.</text>
</comment>
<organism evidence="2 3">
    <name type="scientific">Cudoniella acicularis</name>
    <dbReference type="NCBI Taxonomy" id="354080"/>
    <lineage>
        <taxon>Eukaryota</taxon>
        <taxon>Fungi</taxon>
        <taxon>Dikarya</taxon>
        <taxon>Ascomycota</taxon>
        <taxon>Pezizomycotina</taxon>
        <taxon>Leotiomycetes</taxon>
        <taxon>Helotiales</taxon>
        <taxon>Tricladiaceae</taxon>
        <taxon>Cudoniella</taxon>
    </lineage>
</organism>
<dbReference type="EMBL" id="JAAMPI010001266">
    <property type="protein sequence ID" value="KAF4625917.1"/>
    <property type="molecule type" value="Genomic_DNA"/>
</dbReference>
<dbReference type="Proteomes" id="UP000566819">
    <property type="component" value="Unassembled WGS sequence"/>
</dbReference>
<name>A0A8H4VXJ1_9HELO</name>
<dbReference type="PANTHER" id="PTHR33112">
    <property type="entry name" value="DOMAIN PROTEIN, PUTATIVE-RELATED"/>
    <property type="match status" value="1"/>
</dbReference>
<protein>
    <recommendedName>
        <fullName evidence="1">Heterokaryon incompatibility domain-containing protein</fullName>
    </recommendedName>
</protein>
<reference evidence="2 3" key="1">
    <citation type="submission" date="2020-03" db="EMBL/GenBank/DDBJ databases">
        <title>Draft Genome Sequence of Cudoniella acicularis.</title>
        <authorList>
            <person name="Buettner E."/>
            <person name="Kellner H."/>
        </authorList>
    </citation>
    <scope>NUCLEOTIDE SEQUENCE [LARGE SCALE GENOMIC DNA]</scope>
    <source>
        <strain evidence="2 3">DSM 108380</strain>
    </source>
</reference>
<keyword evidence="3" id="KW-1185">Reference proteome</keyword>
<accession>A0A8H4VXJ1</accession>
<feature type="domain" description="Heterokaryon incompatibility" evidence="1">
    <location>
        <begin position="185"/>
        <end position="335"/>
    </location>
</feature>
<gene>
    <name evidence="2" type="ORF">G7Y89_g12246</name>
</gene>
<dbReference type="InterPro" id="IPR010730">
    <property type="entry name" value="HET"/>
</dbReference>
<evidence type="ECO:0000313" key="3">
    <source>
        <dbReference type="Proteomes" id="UP000566819"/>
    </source>
</evidence>
<evidence type="ECO:0000259" key="1">
    <source>
        <dbReference type="Pfam" id="PF06985"/>
    </source>
</evidence>
<dbReference type="PANTHER" id="PTHR33112:SF16">
    <property type="entry name" value="HETEROKARYON INCOMPATIBILITY DOMAIN-CONTAINING PROTEIN"/>
    <property type="match status" value="1"/>
</dbReference>
<sequence length="676" mass="77233">MFCEQCQKLFDLGTSFRQYGDDAPRIRHHESLKALRHSGRSECELCERIARRSRAGNEPDDACFVSTANDSITFEVLPDSFIFYIPMRLESDRPGEFVYGEDEVKFYVNVDECDSLSSLFTWRPLSDDSSSDSCFAVASKWINNCLDTHKDCPNHLSPLPTRVIDVGSQTREPFLYISNGQKGPWLTLSHCWGTERILRTIGDNIDQHCQKIPLSDLPLSFQDAIIITRRLGYQYVWIDSLCIIQDSDDDWRREAQKMAGIYQNALLTISAEASDGAHKGIFRSIKRSRVKSDSFTLPCYSTCRQLRGNLRVDLRNRVPSSEAMPLQTRAWVLQERSLSLRKLQYQATGLVWTCPAASAIEITPWNTTPARFQTRSMELHRIPHYHLPALLDLGVEDPVENDDGTLSWWYHQVSDYMKRSLTYRKDRFPAIAGIAREFSKRTGYHYASGIWLEDFQRGLLWEGSVKEEDYQYSPTWSWACADWNASARMAYPIAMLMKHGREFGAGLVGISKDITEDVFLSPTLPKVLTLRAWCRDTSSLRSHGNFDLTLNTRKTWNRPEPTGNPTIRLLSKPPITKNWSGDVDQQPLIIYPDLPLNAKTTQEILEKRNAIILRVAEFSAWPGMNSHMAVSRVYGLLLVPIDGDEGAYRRIGLVTISKQNPLADIRHFGLRTVKIV</sequence>
<dbReference type="AlphaFoldDB" id="A0A8H4VXJ1"/>
<evidence type="ECO:0000313" key="2">
    <source>
        <dbReference type="EMBL" id="KAF4625917.1"/>
    </source>
</evidence>
<dbReference type="OrthoDB" id="5125733at2759"/>
<proteinExistence type="predicted"/>